<dbReference type="InterPro" id="IPR004358">
    <property type="entry name" value="Sig_transdc_His_kin-like_C"/>
</dbReference>
<dbReference type="SMART" id="SM00387">
    <property type="entry name" value="HATPase_c"/>
    <property type="match status" value="1"/>
</dbReference>
<dbReference type="InterPro" id="IPR003594">
    <property type="entry name" value="HATPase_dom"/>
</dbReference>
<dbReference type="InterPro" id="IPR036097">
    <property type="entry name" value="HisK_dim/P_sf"/>
</dbReference>
<keyword evidence="6" id="KW-0902">Two-component regulatory system</keyword>
<dbReference type="InterPro" id="IPR003661">
    <property type="entry name" value="HisK_dim/P_dom"/>
</dbReference>
<evidence type="ECO:0000256" key="7">
    <source>
        <dbReference type="SAM" id="Phobius"/>
    </source>
</evidence>
<evidence type="ECO:0000259" key="8">
    <source>
        <dbReference type="PROSITE" id="PS50109"/>
    </source>
</evidence>
<reference evidence="9 10" key="1">
    <citation type="submission" date="2023-08" db="EMBL/GenBank/DDBJ databases">
        <authorList>
            <person name="Kumar R."/>
        </authorList>
    </citation>
    <scope>NUCLEOTIDE SEQUENCE [LARGE SCALE GENOMIC DNA]</scope>
    <source>
        <strain evidence="9 10">LUR13</strain>
    </source>
</reference>
<dbReference type="PRINTS" id="PR00344">
    <property type="entry name" value="BCTRLSENSOR"/>
</dbReference>
<dbReference type="Pfam" id="PF02518">
    <property type="entry name" value="HATPase_c"/>
    <property type="match status" value="1"/>
</dbReference>
<accession>A0ABT9HJ21</accession>
<dbReference type="Gene3D" id="6.10.340.10">
    <property type="match status" value="1"/>
</dbReference>
<proteinExistence type="predicted"/>
<evidence type="ECO:0000256" key="6">
    <source>
        <dbReference type="ARBA" id="ARBA00023012"/>
    </source>
</evidence>
<dbReference type="EC" id="2.7.13.3" evidence="2"/>
<gene>
    <name evidence="9" type="ORF">Q8P09_11785</name>
</gene>
<keyword evidence="3" id="KW-0597">Phosphoprotein</keyword>
<dbReference type="SUPFAM" id="SSF47384">
    <property type="entry name" value="Homodimeric domain of signal transducing histidine kinase"/>
    <property type="match status" value="1"/>
</dbReference>
<dbReference type="Gene3D" id="1.10.287.130">
    <property type="match status" value="1"/>
</dbReference>
<evidence type="ECO:0000256" key="4">
    <source>
        <dbReference type="ARBA" id="ARBA00022679"/>
    </source>
</evidence>
<evidence type="ECO:0000256" key="5">
    <source>
        <dbReference type="ARBA" id="ARBA00022777"/>
    </source>
</evidence>
<dbReference type="Pfam" id="PF00512">
    <property type="entry name" value="HisKA"/>
    <property type="match status" value="1"/>
</dbReference>
<evidence type="ECO:0000256" key="2">
    <source>
        <dbReference type="ARBA" id="ARBA00012438"/>
    </source>
</evidence>
<evidence type="ECO:0000313" key="9">
    <source>
        <dbReference type="EMBL" id="MDP4545757.1"/>
    </source>
</evidence>
<dbReference type="PANTHER" id="PTHR45453:SF1">
    <property type="entry name" value="PHOSPHATE REGULON SENSOR PROTEIN PHOR"/>
    <property type="match status" value="1"/>
</dbReference>
<name>A0ABT9HJ21_9GAMM</name>
<dbReference type="SUPFAM" id="SSF55874">
    <property type="entry name" value="ATPase domain of HSP90 chaperone/DNA topoisomerase II/histidine kinase"/>
    <property type="match status" value="1"/>
</dbReference>
<dbReference type="InterPro" id="IPR005467">
    <property type="entry name" value="His_kinase_dom"/>
</dbReference>
<dbReference type="CDD" id="cd00082">
    <property type="entry name" value="HisKA"/>
    <property type="match status" value="1"/>
</dbReference>
<feature type="transmembrane region" description="Helical" evidence="7">
    <location>
        <begin position="12"/>
        <end position="33"/>
    </location>
</feature>
<keyword evidence="5 9" id="KW-0418">Kinase</keyword>
<keyword evidence="4" id="KW-0808">Transferase</keyword>
<keyword evidence="10" id="KW-1185">Reference proteome</keyword>
<dbReference type="EMBL" id="JAVAJI010000024">
    <property type="protein sequence ID" value="MDP4545757.1"/>
    <property type="molecule type" value="Genomic_DNA"/>
</dbReference>
<dbReference type="PROSITE" id="PS50109">
    <property type="entry name" value="HIS_KIN"/>
    <property type="match status" value="1"/>
</dbReference>
<dbReference type="Gene3D" id="3.30.565.10">
    <property type="entry name" value="Histidine kinase-like ATPase, C-terminal domain"/>
    <property type="match status" value="1"/>
</dbReference>
<dbReference type="InterPro" id="IPR036890">
    <property type="entry name" value="HATPase_C_sf"/>
</dbReference>
<sequence length="451" mass="51175">MFSIDSITNKFRLSYFVFAILLCSAFVSIFMYAEVRMEQELVKARLLQQLELSQEKDGEQGVYHAEPGITIYRYANAPNDLKALATDTPQEKPMTIETATGTTDTNLHFFFYQQGQQDYILTYLENDEMVMGNYPVLAIFEHLEDIFANALRVAVILSLLIAAIFSQLTAKQITKPLLDLKKAVETDHQNLTELTHLPSEVGVLARTIDEKNKTLEQYLKREQLFTGDVSHELRTPLTIIMGASEVLASQLENDRYLSEFANRISNTAKETSEIISALLLLSRAPEKLDAPQTSINTIAISEIERLKYLLRYKTVTCTLVAEQQYFAYVRPELLKMALGNLIKNAFQYTDNGEVIITIDAQKITVSDTGLGIAEDMMPLLYERFERFEQHNADKPWDKEALSTGYSSYKVEGSGLGLSIVQRIMSHMDWQLTHQANTLNGSDGSIFSIYYR</sequence>
<comment type="caution">
    <text evidence="9">The sequence shown here is derived from an EMBL/GenBank/DDBJ whole genome shotgun (WGS) entry which is preliminary data.</text>
</comment>
<evidence type="ECO:0000313" key="10">
    <source>
        <dbReference type="Proteomes" id="UP001228171"/>
    </source>
</evidence>
<evidence type="ECO:0000256" key="1">
    <source>
        <dbReference type="ARBA" id="ARBA00000085"/>
    </source>
</evidence>
<feature type="domain" description="Histidine kinase" evidence="8">
    <location>
        <begin position="228"/>
        <end position="451"/>
    </location>
</feature>
<evidence type="ECO:0000256" key="3">
    <source>
        <dbReference type="ARBA" id="ARBA00022553"/>
    </source>
</evidence>
<dbReference type="PANTHER" id="PTHR45453">
    <property type="entry name" value="PHOSPHATE REGULON SENSOR PROTEIN PHOR"/>
    <property type="match status" value="1"/>
</dbReference>
<dbReference type="RefSeq" id="WP_068406044.1">
    <property type="nucleotide sequence ID" value="NZ_DAMDIC010000016.1"/>
</dbReference>
<keyword evidence="7" id="KW-0472">Membrane</keyword>
<dbReference type="SMART" id="SM00388">
    <property type="entry name" value="HisKA"/>
    <property type="match status" value="1"/>
</dbReference>
<organism evidence="9 10">
    <name type="scientific">Psychrobacter faecalis</name>
    <dbReference type="NCBI Taxonomy" id="180588"/>
    <lineage>
        <taxon>Bacteria</taxon>
        <taxon>Pseudomonadati</taxon>
        <taxon>Pseudomonadota</taxon>
        <taxon>Gammaproteobacteria</taxon>
        <taxon>Moraxellales</taxon>
        <taxon>Moraxellaceae</taxon>
        <taxon>Psychrobacter</taxon>
    </lineage>
</organism>
<dbReference type="InterPro" id="IPR050351">
    <property type="entry name" value="BphY/WalK/GraS-like"/>
</dbReference>
<keyword evidence="7" id="KW-0812">Transmembrane</keyword>
<keyword evidence="7" id="KW-1133">Transmembrane helix</keyword>
<protein>
    <recommendedName>
        <fullName evidence="2">histidine kinase</fullName>
        <ecNumber evidence="2">2.7.13.3</ecNumber>
    </recommendedName>
</protein>
<comment type="catalytic activity">
    <reaction evidence="1">
        <text>ATP + protein L-histidine = ADP + protein N-phospho-L-histidine.</text>
        <dbReference type="EC" id="2.7.13.3"/>
    </reaction>
</comment>
<dbReference type="GO" id="GO:0016301">
    <property type="term" value="F:kinase activity"/>
    <property type="evidence" value="ECO:0007669"/>
    <property type="project" value="UniProtKB-KW"/>
</dbReference>
<dbReference type="Proteomes" id="UP001228171">
    <property type="component" value="Unassembled WGS sequence"/>
</dbReference>